<proteinExistence type="predicted"/>
<organism evidence="1 2">
    <name type="scientific">Haematococcus lacustris</name>
    <name type="common">Green alga</name>
    <name type="synonym">Haematococcus pluvialis</name>
    <dbReference type="NCBI Taxonomy" id="44745"/>
    <lineage>
        <taxon>Eukaryota</taxon>
        <taxon>Viridiplantae</taxon>
        <taxon>Chlorophyta</taxon>
        <taxon>core chlorophytes</taxon>
        <taxon>Chlorophyceae</taxon>
        <taxon>CS clade</taxon>
        <taxon>Chlamydomonadales</taxon>
        <taxon>Haematococcaceae</taxon>
        <taxon>Haematococcus</taxon>
    </lineage>
</organism>
<dbReference type="Gene3D" id="3.30.70.330">
    <property type="match status" value="1"/>
</dbReference>
<feature type="non-terminal residue" evidence="1">
    <location>
        <position position="79"/>
    </location>
</feature>
<dbReference type="InterPro" id="IPR035979">
    <property type="entry name" value="RBD_domain_sf"/>
</dbReference>
<sequence>MRTRDGVSRQLAFIGYSTEEQAAAAAKYFHKTFIDATRIEVEVRGWVCGCSASQGELSQNCTVTADVLTVIHTPSRGLD</sequence>
<keyword evidence="2" id="KW-1185">Reference proteome</keyword>
<dbReference type="SUPFAM" id="SSF54928">
    <property type="entry name" value="RNA-binding domain, RBD"/>
    <property type="match status" value="1"/>
</dbReference>
<gene>
    <name evidence="1" type="ORF">HaLaN_13623</name>
</gene>
<dbReference type="GO" id="GO:0003676">
    <property type="term" value="F:nucleic acid binding"/>
    <property type="evidence" value="ECO:0007669"/>
    <property type="project" value="InterPro"/>
</dbReference>
<dbReference type="InterPro" id="IPR012677">
    <property type="entry name" value="Nucleotide-bd_a/b_plait_sf"/>
</dbReference>
<comment type="caution">
    <text evidence="1">The sequence shown here is derived from an EMBL/GenBank/DDBJ whole genome shotgun (WGS) entry which is preliminary data.</text>
</comment>
<dbReference type="EMBL" id="BLLF01001092">
    <property type="protein sequence ID" value="GFH17076.1"/>
    <property type="molecule type" value="Genomic_DNA"/>
</dbReference>
<feature type="non-terminal residue" evidence="1">
    <location>
        <position position="1"/>
    </location>
</feature>
<name>A0A699ZCX8_HAELA</name>
<dbReference type="Proteomes" id="UP000485058">
    <property type="component" value="Unassembled WGS sequence"/>
</dbReference>
<accession>A0A699ZCX8</accession>
<evidence type="ECO:0000313" key="2">
    <source>
        <dbReference type="Proteomes" id="UP000485058"/>
    </source>
</evidence>
<evidence type="ECO:0000313" key="1">
    <source>
        <dbReference type="EMBL" id="GFH17076.1"/>
    </source>
</evidence>
<reference evidence="1 2" key="1">
    <citation type="submission" date="2020-02" db="EMBL/GenBank/DDBJ databases">
        <title>Draft genome sequence of Haematococcus lacustris strain NIES-144.</title>
        <authorList>
            <person name="Morimoto D."/>
            <person name="Nakagawa S."/>
            <person name="Yoshida T."/>
            <person name="Sawayama S."/>
        </authorList>
    </citation>
    <scope>NUCLEOTIDE SEQUENCE [LARGE SCALE GENOMIC DNA]</scope>
    <source>
        <strain evidence="1 2">NIES-144</strain>
    </source>
</reference>
<dbReference type="AlphaFoldDB" id="A0A699ZCX8"/>
<protein>
    <submittedName>
        <fullName evidence="1">RRM domain-containing protein</fullName>
    </submittedName>
</protein>